<gene>
    <name evidence="6" type="ORF">OCBIM_22035124mg</name>
</gene>
<organism evidence="6">
    <name type="scientific">Octopus bimaculoides</name>
    <name type="common">California two-spotted octopus</name>
    <dbReference type="NCBI Taxonomy" id="37653"/>
    <lineage>
        <taxon>Eukaryota</taxon>
        <taxon>Metazoa</taxon>
        <taxon>Spiralia</taxon>
        <taxon>Lophotrochozoa</taxon>
        <taxon>Mollusca</taxon>
        <taxon>Cephalopoda</taxon>
        <taxon>Coleoidea</taxon>
        <taxon>Octopodiformes</taxon>
        <taxon>Octopoda</taxon>
        <taxon>Incirrata</taxon>
        <taxon>Octopodidae</taxon>
        <taxon>Octopus</taxon>
    </lineage>
</organism>
<dbReference type="InterPro" id="IPR023415">
    <property type="entry name" value="LDLR_class-A_CS"/>
</dbReference>
<evidence type="ECO:0000256" key="2">
    <source>
        <dbReference type="ARBA" id="ARBA00023136"/>
    </source>
</evidence>
<dbReference type="AlphaFoldDB" id="A0A0L8GEE1"/>
<dbReference type="InterPro" id="IPR002172">
    <property type="entry name" value="LDrepeatLR_classA_rpt"/>
</dbReference>
<name>A0A0L8GEE1_OCTBM</name>
<sequence length="54" mass="5901">MVISSISCPFSIVAVSACSVDEFTCNNKQCIDSKLKCNDKKDCTDGSDELYCKI</sequence>
<dbReference type="GO" id="GO:0016020">
    <property type="term" value="C:membrane"/>
    <property type="evidence" value="ECO:0007669"/>
    <property type="project" value="UniProtKB-SubCell"/>
</dbReference>
<evidence type="ECO:0000256" key="1">
    <source>
        <dbReference type="ARBA" id="ARBA00004370"/>
    </source>
</evidence>
<evidence type="ECO:0000313" key="6">
    <source>
        <dbReference type="EMBL" id="KOF75209.1"/>
    </source>
</evidence>
<dbReference type="SMART" id="SM00192">
    <property type="entry name" value="LDLa"/>
    <property type="match status" value="1"/>
</dbReference>
<dbReference type="Pfam" id="PF00057">
    <property type="entry name" value="Ldl_recept_a"/>
    <property type="match status" value="1"/>
</dbReference>
<proteinExistence type="predicted"/>
<feature type="disulfide bond" evidence="5">
    <location>
        <begin position="37"/>
        <end position="52"/>
    </location>
</feature>
<keyword evidence="4" id="KW-0325">Glycoprotein</keyword>
<dbReference type="FunFam" id="4.10.400.10:FF:000067">
    <property type="entry name" value="Serine peptidase inhibitor, Kunitz type 1"/>
    <property type="match status" value="1"/>
</dbReference>
<comment type="subcellular location">
    <subcellularLocation>
        <location evidence="1">Membrane</location>
    </subcellularLocation>
</comment>
<dbReference type="EMBL" id="KQ422284">
    <property type="protein sequence ID" value="KOF75209.1"/>
    <property type="molecule type" value="Genomic_DNA"/>
</dbReference>
<feature type="disulfide bond" evidence="5">
    <location>
        <begin position="25"/>
        <end position="43"/>
    </location>
</feature>
<reference evidence="6" key="1">
    <citation type="submission" date="2015-07" db="EMBL/GenBank/DDBJ databases">
        <title>MeaNS - Measles Nucleotide Surveillance Program.</title>
        <authorList>
            <person name="Tran T."/>
            <person name="Druce J."/>
        </authorList>
    </citation>
    <scope>NUCLEOTIDE SEQUENCE</scope>
    <source>
        <strain evidence="6">UCB-OBI-ISO-001</strain>
        <tissue evidence="6">Gonad</tissue>
    </source>
</reference>
<feature type="non-terminal residue" evidence="6">
    <location>
        <position position="54"/>
    </location>
</feature>
<dbReference type="InterPro" id="IPR036055">
    <property type="entry name" value="LDL_receptor-like_sf"/>
</dbReference>
<dbReference type="SUPFAM" id="SSF57424">
    <property type="entry name" value="LDL receptor-like module"/>
    <property type="match status" value="1"/>
</dbReference>
<evidence type="ECO:0000256" key="5">
    <source>
        <dbReference type="PROSITE-ProRule" id="PRU00124"/>
    </source>
</evidence>
<dbReference type="Gene3D" id="4.10.400.10">
    <property type="entry name" value="Low-density Lipoprotein Receptor"/>
    <property type="match status" value="1"/>
</dbReference>
<accession>A0A0L8GEE1</accession>
<dbReference type="PROSITE" id="PS50068">
    <property type="entry name" value="LDLRA_2"/>
    <property type="match status" value="1"/>
</dbReference>
<evidence type="ECO:0000256" key="3">
    <source>
        <dbReference type="ARBA" id="ARBA00023157"/>
    </source>
</evidence>
<dbReference type="CDD" id="cd00112">
    <property type="entry name" value="LDLa"/>
    <property type="match status" value="1"/>
</dbReference>
<protein>
    <submittedName>
        <fullName evidence="6">Uncharacterized protein</fullName>
    </submittedName>
</protein>
<dbReference type="PROSITE" id="PS01209">
    <property type="entry name" value="LDLRA_1"/>
    <property type="match status" value="1"/>
</dbReference>
<evidence type="ECO:0000256" key="4">
    <source>
        <dbReference type="ARBA" id="ARBA00023180"/>
    </source>
</evidence>
<keyword evidence="2" id="KW-0472">Membrane</keyword>
<keyword evidence="3 5" id="KW-1015">Disulfide bond</keyword>
<feature type="disulfide bond" evidence="5">
    <location>
        <begin position="18"/>
        <end position="30"/>
    </location>
</feature>